<dbReference type="AlphaFoldDB" id="A0A9X1UTP4"/>
<dbReference type="CDD" id="cd00093">
    <property type="entry name" value="HTH_XRE"/>
    <property type="match status" value="1"/>
</dbReference>
<feature type="domain" description="HTH cro/C1-type" evidence="1">
    <location>
        <begin position="12"/>
        <end position="61"/>
    </location>
</feature>
<dbReference type="InterPro" id="IPR010982">
    <property type="entry name" value="Lambda_DNA-bd_dom_sf"/>
</dbReference>
<gene>
    <name evidence="2" type="ORF">H9W84_11930</name>
</gene>
<evidence type="ECO:0000259" key="1">
    <source>
        <dbReference type="PROSITE" id="PS50943"/>
    </source>
</evidence>
<dbReference type="SMART" id="SM00530">
    <property type="entry name" value="HTH_XRE"/>
    <property type="match status" value="1"/>
</dbReference>
<evidence type="ECO:0000313" key="2">
    <source>
        <dbReference type="EMBL" id="MCG8148812.1"/>
    </source>
</evidence>
<dbReference type="Proteomes" id="UP001139238">
    <property type="component" value="Unassembled WGS sequence"/>
</dbReference>
<reference evidence="2" key="1">
    <citation type="submission" date="2021-08" db="EMBL/GenBank/DDBJ databases">
        <title>Complete genome sequence of Moraxella sp strain PS-22.</title>
        <authorList>
            <person name="Das S.K."/>
        </authorList>
    </citation>
    <scope>NUCLEOTIDE SEQUENCE</scope>
    <source>
        <strain evidence="2">PS-22</strain>
    </source>
</reference>
<dbReference type="PANTHER" id="PTHR37301">
    <property type="entry name" value="DNA-BINDING PROTEIN-RELATED"/>
    <property type="match status" value="1"/>
</dbReference>
<accession>A0A9X1UTP4</accession>
<organism evidence="2 3">
    <name type="scientific">Moraxella tetraodonis</name>
    <dbReference type="NCBI Taxonomy" id="2767221"/>
    <lineage>
        <taxon>Bacteria</taxon>
        <taxon>Pseudomonadati</taxon>
        <taxon>Pseudomonadota</taxon>
        <taxon>Gammaproteobacteria</taxon>
        <taxon>Moraxellales</taxon>
        <taxon>Moraxellaceae</taxon>
        <taxon>Moraxella</taxon>
    </lineage>
</organism>
<dbReference type="RefSeq" id="WP_239744033.1">
    <property type="nucleotide sequence ID" value="NZ_JACSYB010000006.1"/>
</dbReference>
<protein>
    <submittedName>
        <fullName evidence="2">Helix-turn-helix transcriptional regulator</fullName>
    </submittedName>
</protein>
<dbReference type="PROSITE" id="PS50943">
    <property type="entry name" value="HTH_CROC1"/>
    <property type="match status" value="1"/>
</dbReference>
<comment type="caution">
    <text evidence="2">The sequence shown here is derived from an EMBL/GenBank/DDBJ whole genome shotgun (WGS) entry which is preliminary data.</text>
</comment>
<dbReference type="PANTHER" id="PTHR37301:SF1">
    <property type="entry name" value="DNA-BINDING PROTEIN"/>
    <property type="match status" value="1"/>
</dbReference>
<name>A0A9X1UTP4_9GAMM</name>
<keyword evidence="3" id="KW-1185">Reference proteome</keyword>
<sequence>MIKLNLPVLFAQKGMRVSDAEKKIDLARSTLYRLYNNEATRIDFDSIEKLCKLLDCTPNDLFIISDES</sequence>
<dbReference type="SUPFAM" id="SSF47413">
    <property type="entry name" value="lambda repressor-like DNA-binding domains"/>
    <property type="match status" value="1"/>
</dbReference>
<proteinExistence type="predicted"/>
<dbReference type="Pfam" id="PF13443">
    <property type="entry name" value="HTH_26"/>
    <property type="match status" value="1"/>
</dbReference>
<dbReference type="Gene3D" id="1.10.260.40">
    <property type="entry name" value="lambda repressor-like DNA-binding domains"/>
    <property type="match status" value="1"/>
</dbReference>
<dbReference type="GO" id="GO:0003677">
    <property type="term" value="F:DNA binding"/>
    <property type="evidence" value="ECO:0007669"/>
    <property type="project" value="InterPro"/>
</dbReference>
<evidence type="ECO:0000313" key="3">
    <source>
        <dbReference type="Proteomes" id="UP001139238"/>
    </source>
</evidence>
<dbReference type="EMBL" id="JACSYB010000006">
    <property type="protein sequence ID" value="MCG8148812.1"/>
    <property type="molecule type" value="Genomic_DNA"/>
</dbReference>
<dbReference type="InterPro" id="IPR001387">
    <property type="entry name" value="Cro/C1-type_HTH"/>
</dbReference>